<name>A0A4Y7K282_PAPSO</name>
<proteinExistence type="predicted"/>
<dbReference type="Gene3D" id="3.40.50.410">
    <property type="entry name" value="von Willebrand factor, type A domain"/>
    <property type="match status" value="1"/>
</dbReference>
<sequence>MITREIHNDDEPLLKLNSEDEETADIVLGYGHADCKILSAWMMPLEETPLNVLVEIEGMSAYKDRRLNVDLVIILDISGSMSGYKLAKMKLAMQFLLHKLSRYDRLSVVTFNRKANKLCPLRHITENSRKEIANQVNALVAGSITNIESGLKMALNILNDRRVTENRDVAIVLMSNGREDDESRSDHLLVAEVPVYTFGFGSDCEPKVV</sequence>
<dbReference type="SMART" id="SM00327">
    <property type="entry name" value="VWA"/>
    <property type="match status" value="1"/>
</dbReference>
<dbReference type="SUPFAM" id="SSF53300">
    <property type="entry name" value="vWA-like"/>
    <property type="match status" value="1"/>
</dbReference>
<keyword evidence="3" id="KW-1185">Reference proteome</keyword>
<dbReference type="PANTHER" id="PTHR10579">
    <property type="entry name" value="CALCIUM-ACTIVATED CHLORIDE CHANNEL REGULATOR"/>
    <property type="match status" value="1"/>
</dbReference>
<dbReference type="Pfam" id="PF00092">
    <property type="entry name" value="VWA"/>
    <property type="match status" value="1"/>
</dbReference>
<reference evidence="2 3" key="1">
    <citation type="journal article" date="2018" name="Science">
        <title>The opium poppy genome and morphinan production.</title>
        <authorList>
            <person name="Guo L."/>
            <person name="Winzer T."/>
            <person name="Yang X."/>
            <person name="Li Y."/>
            <person name="Ning Z."/>
            <person name="He Z."/>
            <person name="Teodor R."/>
            <person name="Lu Y."/>
            <person name="Bowser T.A."/>
            <person name="Graham I.A."/>
            <person name="Ye K."/>
        </authorList>
    </citation>
    <scope>NUCLEOTIDE SEQUENCE [LARGE SCALE GENOMIC DNA]</scope>
    <source>
        <strain evidence="3">cv. HN1</strain>
        <tissue evidence="2">Leaves</tissue>
    </source>
</reference>
<dbReference type="InterPro" id="IPR051266">
    <property type="entry name" value="CLCR"/>
</dbReference>
<dbReference type="InterPro" id="IPR002035">
    <property type="entry name" value="VWF_A"/>
</dbReference>
<evidence type="ECO:0000259" key="1">
    <source>
        <dbReference type="PROSITE" id="PS50234"/>
    </source>
</evidence>
<dbReference type="AlphaFoldDB" id="A0A4Y7K282"/>
<organism evidence="2 3">
    <name type="scientific">Papaver somniferum</name>
    <name type="common">Opium poppy</name>
    <dbReference type="NCBI Taxonomy" id="3469"/>
    <lineage>
        <taxon>Eukaryota</taxon>
        <taxon>Viridiplantae</taxon>
        <taxon>Streptophyta</taxon>
        <taxon>Embryophyta</taxon>
        <taxon>Tracheophyta</taxon>
        <taxon>Spermatophyta</taxon>
        <taxon>Magnoliopsida</taxon>
        <taxon>Ranunculales</taxon>
        <taxon>Papaveraceae</taxon>
        <taxon>Papaveroideae</taxon>
        <taxon>Papaver</taxon>
    </lineage>
</organism>
<feature type="domain" description="VWFA" evidence="1">
    <location>
        <begin position="70"/>
        <end position="209"/>
    </location>
</feature>
<gene>
    <name evidence="2" type="ORF">C5167_009705</name>
</gene>
<protein>
    <recommendedName>
        <fullName evidence="1">VWFA domain-containing protein</fullName>
    </recommendedName>
</protein>
<dbReference type="PANTHER" id="PTHR10579:SF129">
    <property type="entry name" value="OS01G0640200 PROTEIN"/>
    <property type="match status" value="1"/>
</dbReference>
<dbReference type="InterPro" id="IPR036465">
    <property type="entry name" value="vWFA_dom_sf"/>
</dbReference>
<dbReference type="EMBL" id="CM010720">
    <property type="protein sequence ID" value="RZC66019.1"/>
    <property type="molecule type" value="Genomic_DNA"/>
</dbReference>
<accession>A0A4Y7K282</accession>
<dbReference type="PROSITE" id="PS50234">
    <property type="entry name" value="VWFA"/>
    <property type="match status" value="1"/>
</dbReference>
<dbReference type="Gramene" id="RZC66019">
    <property type="protein sequence ID" value="RZC66019"/>
    <property type="gene ID" value="C5167_009705"/>
</dbReference>
<dbReference type="OMA" id="HITENSR"/>
<evidence type="ECO:0000313" key="3">
    <source>
        <dbReference type="Proteomes" id="UP000316621"/>
    </source>
</evidence>
<dbReference type="Proteomes" id="UP000316621">
    <property type="component" value="Chromosome 6"/>
</dbReference>
<evidence type="ECO:0000313" key="2">
    <source>
        <dbReference type="EMBL" id="RZC66019.1"/>
    </source>
</evidence>